<dbReference type="RefSeq" id="WP_134717247.1">
    <property type="nucleotide sequence ID" value="NZ_SDKM01000014.1"/>
</dbReference>
<gene>
    <name evidence="1" type="ORF">EKO23_11220</name>
</gene>
<dbReference type="SUPFAM" id="SSF160113">
    <property type="entry name" value="YegP-like"/>
    <property type="match status" value="1"/>
</dbReference>
<evidence type="ECO:0000313" key="2">
    <source>
        <dbReference type="Proteomes" id="UP000295198"/>
    </source>
</evidence>
<evidence type="ECO:0008006" key="3">
    <source>
        <dbReference type="Google" id="ProtNLM"/>
    </source>
</evidence>
<accession>A0A4Q4ZDZ9</accession>
<dbReference type="AlphaFoldDB" id="A0A4Q4ZDZ9"/>
<keyword evidence="2" id="KW-1185">Reference proteome</keyword>
<organism evidence="1 2">
    <name type="scientific">Nocardioides guangzhouensis</name>
    <dbReference type="NCBI Taxonomy" id="2497878"/>
    <lineage>
        <taxon>Bacteria</taxon>
        <taxon>Bacillati</taxon>
        <taxon>Actinomycetota</taxon>
        <taxon>Actinomycetes</taxon>
        <taxon>Propionibacteriales</taxon>
        <taxon>Nocardioidaceae</taxon>
        <taxon>Nocardioides</taxon>
    </lineage>
</organism>
<dbReference type="OrthoDB" id="3784557at2"/>
<dbReference type="Proteomes" id="UP000295198">
    <property type="component" value="Unassembled WGS sequence"/>
</dbReference>
<protein>
    <recommendedName>
        <fullName evidence="3">DUF1508 domain-containing protein</fullName>
    </recommendedName>
</protein>
<evidence type="ECO:0000313" key="1">
    <source>
        <dbReference type="EMBL" id="RYP85875.1"/>
    </source>
</evidence>
<comment type="caution">
    <text evidence="1">The sequence shown here is derived from an EMBL/GenBank/DDBJ whole genome shotgun (WGS) entry which is preliminary data.</text>
</comment>
<dbReference type="Gene3D" id="2.30.29.80">
    <property type="match status" value="1"/>
</dbReference>
<dbReference type="EMBL" id="SDKM01000014">
    <property type="protein sequence ID" value="RYP85875.1"/>
    <property type="molecule type" value="Genomic_DNA"/>
</dbReference>
<name>A0A4Q4ZDZ9_9ACTN</name>
<sequence>MKFIIETNLASKPAWWLLDDDNRVVAWAGRTFASLAYADEAAHDFRVNADDPDYRVQAKRGGLWLWTAWRPEGIRVAVSGDWFPSEGAARDAARRVQQQACTAIGP</sequence>
<dbReference type="InterPro" id="IPR036913">
    <property type="entry name" value="YegP-like_sf"/>
</dbReference>
<proteinExistence type="predicted"/>
<reference evidence="1 2" key="1">
    <citation type="submission" date="2019-01" db="EMBL/GenBank/DDBJ databases">
        <title>Nocardioides guangzhouensis sp. nov., an actinobacterium isolated from soil.</title>
        <authorList>
            <person name="Fu Y."/>
            <person name="Cai Y."/>
            <person name="Lin Z."/>
            <person name="Chen P."/>
        </authorList>
    </citation>
    <scope>NUCLEOTIDE SEQUENCE [LARGE SCALE GENOMIC DNA]</scope>
    <source>
        <strain evidence="1 2">130</strain>
    </source>
</reference>